<keyword evidence="2" id="KW-1185">Reference proteome</keyword>
<evidence type="ECO:0000313" key="1">
    <source>
        <dbReference type="EMBL" id="KAJ7355923.1"/>
    </source>
</evidence>
<organism evidence="1 2">
    <name type="scientific">Mycena albidolilacea</name>
    <dbReference type="NCBI Taxonomy" id="1033008"/>
    <lineage>
        <taxon>Eukaryota</taxon>
        <taxon>Fungi</taxon>
        <taxon>Dikarya</taxon>
        <taxon>Basidiomycota</taxon>
        <taxon>Agaricomycotina</taxon>
        <taxon>Agaricomycetes</taxon>
        <taxon>Agaricomycetidae</taxon>
        <taxon>Agaricales</taxon>
        <taxon>Marasmiineae</taxon>
        <taxon>Mycenaceae</taxon>
        <taxon>Mycena</taxon>
    </lineage>
</organism>
<dbReference type="AlphaFoldDB" id="A0AAD7EYH7"/>
<dbReference type="EMBL" id="JARIHO010000009">
    <property type="protein sequence ID" value="KAJ7355923.1"/>
    <property type="molecule type" value="Genomic_DNA"/>
</dbReference>
<reference evidence="1" key="1">
    <citation type="submission" date="2023-03" db="EMBL/GenBank/DDBJ databases">
        <title>Massive genome expansion in bonnet fungi (Mycena s.s.) driven by repeated elements and novel gene families across ecological guilds.</title>
        <authorList>
            <consortium name="Lawrence Berkeley National Laboratory"/>
            <person name="Harder C.B."/>
            <person name="Miyauchi S."/>
            <person name="Viragh M."/>
            <person name="Kuo A."/>
            <person name="Thoen E."/>
            <person name="Andreopoulos B."/>
            <person name="Lu D."/>
            <person name="Skrede I."/>
            <person name="Drula E."/>
            <person name="Henrissat B."/>
            <person name="Morin E."/>
            <person name="Kohler A."/>
            <person name="Barry K."/>
            <person name="LaButti K."/>
            <person name="Morin E."/>
            <person name="Salamov A."/>
            <person name="Lipzen A."/>
            <person name="Mereny Z."/>
            <person name="Hegedus B."/>
            <person name="Baldrian P."/>
            <person name="Stursova M."/>
            <person name="Weitz H."/>
            <person name="Taylor A."/>
            <person name="Grigoriev I.V."/>
            <person name="Nagy L.G."/>
            <person name="Martin F."/>
            <person name="Kauserud H."/>
        </authorList>
    </citation>
    <scope>NUCLEOTIDE SEQUENCE</scope>
    <source>
        <strain evidence="1">CBHHK002</strain>
    </source>
</reference>
<name>A0AAD7EYH7_9AGAR</name>
<gene>
    <name evidence="1" type="ORF">DFH08DRAFT_511108</name>
</gene>
<sequence>MNTSAALIHLDQSSYERQMRLIHGSFSDPAPGRALHQVYSHFSGYLETQANRAAHSWGRGPSATADRIAAFFATGQERAAKLDELHVGSCTCLEIEEECPKLAKYALPRESAQTQIQAFKCIVTTVTRYHGTRALFLKPKHLRRTGNTEAAISAAWARADDTQPRE</sequence>
<dbReference type="Proteomes" id="UP001218218">
    <property type="component" value="Unassembled WGS sequence"/>
</dbReference>
<accession>A0AAD7EYH7</accession>
<protein>
    <submittedName>
        <fullName evidence="1">Uncharacterized protein</fullName>
    </submittedName>
</protein>
<evidence type="ECO:0000313" key="2">
    <source>
        <dbReference type="Proteomes" id="UP001218218"/>
    </source>
</evidence>
<comment type="caution">
    <text evidence="1">The sequence shown here is derived from an EMBL/GenBank/DDBJ whole genome shotgun (WGS) entry which is preliminary data.</text>
</comment>
<proteinExistence type="predicted"/>